<comment type="caution">
    <text evidence="1">The sequence shown here is derived from an EMBL/GenBank/DDBJ whole genome shotgun (WGS) entry which is preliminary data.</text>
</comment>
<dbReference type="AlphaFoldDB" id="F9DM36"/>
<dbReference type="Proteomes" id="UP000004123">
    <property type="component" value="Unassembled WGS sequence"/>
</dbReference>
<sequence>MPFCLTYFKTAKAQMLPRSFLNRYYLCNRNNKNYSEWRTK</sequence>
<proteinExistence type="predicted"/>
<protein>
    <submittedName>
        <fullName evidence="1">Uncharacterized protein</fullName>
    </submittedName>
</protein>
<organism evidence="1 2">
    <name type="scientific">Prevotella pallens ATCC 700821</name>
    <dbReference type="NCBI Taxonomy" id="997353"/>
    <lineage>
        <taxon>Bacteria</taxon>
        <taxon>Pseudomonadati</taxon>
        <taxon>Bacteroidota</taxon>
        <taxon>Bacteroidia</taxon>
        <taxon>Bacteroidales</taxon>
        <taxon>Prevotellaceae</taxon>
        <taxon>Prevotella</taxon>
    </lineage>
</organism>
<dbReference type="STRING" id="997353.HMPREF9144_2728"/>
<gene>
    <name evidence="1" type="ORF">HMPREF9144_2728</name>
</gene>
<name>F9DM36_9BACT</name>
<dbReference type="HOGENOM" id="CLU_3294475_0_0_10"/>
<reference evidence="1 2" key="1">
    <citation type="submission" date="2011-04" db="EMBL/GenBank/DDBJ databases">
        <authorList>
            <person name="Muzny D."/>
            <person name="Qin X."/>
            <person name="Deng J."/>
            <person name="Jiang H."/>
            <person name="Liu Y."/>
            <person name="Qu J."/>
            <person name="Song X.-Z."/>
            <person name="Zhang L."/>
            <person name="Thornton R."/>
            <person name="Coyle M."/>
            <person name="Francisco L."/>
            <person name="Jackson L."/>
            <person name="Javaid M."/>
            <person name="Korchina V."/>
            <person name="Kovar C."/>
            <person name="Mata R."/>
            <person name="Mathew T."/>
            <person name="Ngo R."/>
            <person name="Nguyen L."/>
            <person name="Nguyen N."/>
            <person name="Okwuonu G."/>
            <person name="Ongeri F."/>
            <person name="Pham C."/>
            <person name="Simmons D."/>
            <person name="Wilczek-Boney K."/>
            <person name="Hale W."/>
            <person name="Jakkamsetti A."/>
            <person name="Pham P."/>
            <person name="Ruth R."/>
            <person name="San Lucas F."/>
            <person name="Warren J."/>
            <person name="Zhang J."/>
            <person name="Zhao Z."/>
            <person name="Zhou C."/>
            <person name="Zhu D."/>
            <person name="Lee S."/>
            <person name="Bess C."/>
            <person name="Blankenburg K."/>
            <person name="Forbes L."/>
            <person name="Fu Q."/>
            <person name="Gubbala S."/>
            <person name="Hirani K."/>
            <person name="Jayaseelan J.C."/>
            <person name="Lara F."/>
            <person name="Munidasa M."/>
            <person name="Palculict T."/>
            <person name="Patil S."/>
            <person name="Pu L.-L."/>
            <person name="Saada N."/>
            <person name="Tang L."/>
            <person name="Weissenberger G."/>
            <person name="Zhu Y."/>
            <person name="Hemphill L."/>
            <person name="Shang Y."/>
            <person name="Youmans B."/>
            <person name="Ayvaz T."/>
            <person name="Ross M."/>
            <person name="Santibanez J."/>
            <person name="Aqrawi P."/>
            <person name="Gross S."/>
            <person name="Joshi V."/>
            <person name="Fowler G."/>
            <person name="Nazareth L."/>
            <person name="Reid J."/>
            <person name="Worley K."/>
            <person name="Petrosino J."/>
            <person name="Highlander S."/>
            <person name="Gibbs R."/>
        </authorList>
    </citation>
    <scope>NUCLEOTIDE SEQUENCE [LARGE SCALE GENOMIC DNA]</scope>
    <source>
        <strain evidence="1 2">ATCC 700821</strain>
    </source>
</reference>
<dbReference type="EMBL" id="AFPY01000128">
    <property type="protein sequence ID" value="EGQ12644.1"/>
    <property type="molecule type" value="Genomic_DNA"/>
</dbReference>
<accession>F9DM36</accession>
<evidence type="ECO:0000313" key="2">
    <source>
        <dbReference type="Proteomes" id="UP000004123"/>
    </source>
</evidence>
<evidence type="ECO:0000313" key="1">
    <source>
        <dbReference type="EMBL" id="EGQ12644.1"/>
    </source>
</evidence>